<dbReference type="Gene3D" id="2.30.42.10">
    <property type="match status" value="3"/>
</dbReference>
<dbReference type="PANTHER" id="PTHR23119">
    <property type="entry name" value="DISCS LARGE"/>
    <property type="match status" value="1"/>
</dbReference>
<feature type="compositionally biased region" description="Gly residues" evidence="4">
    <location>
        <begin position="40"/>
        <end position="53"/>
    </location>
</feature>
<dbReference type="InterPro" id="IPR019583">
    <property type="entry name" value="DLG1-4_PDZ_assoc"/>
</dbReference>
<dbReference type="Pfam" id="PF10600">
    <property type="entry name" value="PDZ_assoc"/>
    <property type="match status" value="1"/>
</dbReference>
<dbReference type="GO" id="GO:0019901">
    <property type="term" value="F:protein kinase binding"/>
    <property type="evidence" value="ECO:0007669"/>
    <property type="project" value="TreeGrafter"/>
</dbReference>
<organism evidence="8 9">
    <name type="scientific">Mustela putorius furo</name>
    <name type="common">European domestic ferret</name>
    <name type="synonym">Mustela furo</name>
    <dbReference type="NCBI Taxonomy" id="9669"/>
    <lineage>
        <taxon>Eukaryota</taxon>
        <taxon>Metazoa</taxon>
        <taxon>Chordata</taxon>
        <taxon>Craniata</taxon>
        <taxon>Vertebrata</taxon>
        <taxon>Euteleostomi</taxon>
        <taxon>Mammalia</taxon>
        <taxon>Eutheria</taxon>
        <taxon>Laurasiatheria</taxon>
        <taxon>Carnivora</taxon>
        <taxon>Caniformia</taxon>
        <taxon>Musteloidea</taxon>
        <taxon>Mustelidae</taxon>
        <taxon>Mustelinae</taxon>
        <taxon>Mustela</taxon>
    </lineage>
</organism>
<feature type="domain" description="SH3" evidence="5">
    <location>
        <begin position="501"/>
        <end position="571"/>
    </location>
</feature>
<evidence type="ECO:0000256" key="4">
    <source>
        <dbReference type="SAM" id="MobiDB-lite"/>
    </source>
</evidence>
<gene>
    <name evidence="9" type="primary">DLG3</name>
</gene>
<proteinExistence type="predicted"/>
<dbReference type="InterPro" id="IPR008145">
    <property type="entry name" value="GK/Ca_channel_bsu"/>
</dbReference>
<feature type="domain" description="Guanylate kinase-like" evidence="6">
    <location>
        <begin position="641"/>
        <end position="816"/>
    </location>
</feature>
<feature type="domain" description="PDZ" evidence="7">
    <location>
        <begin position="226"/>
        <end position="313"/>
    </location>
</feature>
<dbReference type="GO" id="GO:0035255">
    <property type="term" value="F:ionotropic glutamate receptor binding"/>
    <property type="evidence" value="ECO:0007669"/>
    <property type="project" value="TreeGrafter"/>
</dbReference>
<dbReference type="InterPro" id="IPR016313">
    <property type="entry name" value="DLG1-like"/>
</dbReference>
<dbReference type="SUPFAM" id="SSF50044">
    <property type="entry name" value="SH3-domain"/>
    <property type="match status" value="1"/>
</dbReference>
<dbReference type="CDD" id="cd12029">
    <property type="entry name" value="SH3_DLG3"/>
    <property type="match status" value="1"/>
</dbReference>
<dbReference type="InterPro" id="IPR036034">
    <property type="entry name" value="PDZ_sf"/>
</dbReference>
<dbReference type="CDD" id="cd00071">
    <property type="entry name" value="GMPK"/>
    <property type="match status" value="1"/>
</dbReference>
<dbReference type="PROSITE" id="PS50052">
    <property type="entry name" value="GUANYLATE_KINASE_2"/>
    <property type="match status" value="1"/>
</dbReference>
<dbReference type="GO" id="GO:0098839">
    <property type="term" value="C:postsynaptic density membrane"/>
    <property type="evidence" value="ECO:0007669"/>
    <property type="project" value="TreeGrafter"/>
</dbReference>
<dbReference type="InterPro" id="IPR001452">
    <property type="entry name" value="SH3_domain"/>
</dbReference>
<evidence type="ECO:0000259" key="5">
    <source>
        <dbReference type="PROSITE" id="PS50002"/>
    </source>
</evidence>
<dbReference type="PIRSF" id="PIRSF001741">
    <property type="entry name" value="MAGUK_DLGH"/>
    <property type="match status" value="1"/>
</dbReference>
<keyword evidence="8" id="KW-1185">Reference proteome</keyword>
<dbReference type="FunFam" id="2.30.42.10:FF:000002">
    <property type="entry name" value="Disks large homolog 4 isoform 2"/>
    <property type="match status" value="1"/>
</dbReference>
<feature type="domain" description="PDZ" evidence="7">
    <location>
        <begin position="131"/>
        <end position="218"/>
    </location>
</feature>
<dbReference type="GO" id="GO:0007268">
    <property type="term" value="P:chemical synaptic transmission"/>
    <property type="evidence" value="ECO:0007669"/>
    <property type="project" value="InterPro"/>
</dbReference>
<feature type="region of interest" description="Disordered" evidence="4">
    <location>
        <begin position="32"/>
        <end position="101"/>
    </location>
</feature>
<dbReference type="CDD" id="cd06795">
    <property type="entry name" value="PDZ3_Dlg1-2-4-like"/>
    <property type="match status" value="1"/>
</dbReference>
<dbReference type="CDD" id="cd06723">
    <property type="entry name" value="PDZ1_Dlg1-2-4-like"/>
    <property type="match status" value="1"/>
</dbReference>
<dbReference type="GeneID" id="101675006"/>
<dbReference type="Gene3D" id="3.40.50.300">
    <property type="entry name" value="P-loop containing nucleotide triphosphate hydrolases"/>
    <property type="match status" value="1"/>
</dbReference>
<accession>A0A8U0NCH2</accession>
<dbReference type="InterPro" id="IPR008144">
    <property type="entry name" value="Guanylate_kin-like_dom"/>
</dbReference>
<feature type="compositionally biased region" description="Polar residues" evidence="4">
    <location>
        <begin position="57"/>
        <end position="69"/>
    </location>
</feature>
<dbReference type="SMART" id="SM00072">
    <property type="entry name" value="GuKc"/>
    <property type="match status" value="1"/>
</dbReference>
<dbReference type="InterPro" id="IPR035763">
    <property type="entry name" value="DLG3_SH3"/>
</dbReference>
<dbReference type="SUPFAM" id="SSF50156">
    <property type="entry name" value="PDZ domain-like"/>
    <property type="match status" value="3"/>
</dbReference>
<evidence type="ECO:0000259" key="7">
    <source>
        <dbReference type="PROSITE" id="PS50106"/>
    </source>
</evidence>
<dbReference type="FunFam" id="2.30.42.10:FF:000091">
    <property type="entry name" value="disks large homolog 1 isoform X8"/>
    <property type="match status" value="1"/>
</dbReference>
<dbReference type="InterPro" id="IPR050614">
    <property type="entry name" value="Synaptic_Scaffolding_LAP-MAGUK"/>
</dbReference>
<dbReference type="FunFam" id="3.30.63.10:FF:000001">
    <property type="entry name" value="Disks large homolog 1 isoform 2"/>
    <property type="match status" value="1"/>
</dbReference>
<dbReference type="FunFam" id="2.30.30.40:FF:000027">
    <property type="entry name" value="Disks large homolog 3 isoform 1"/>
    <property type="match status" value="1"/>
</dbReference>
<dbReference type="FunFam" id="2.30.30.40:FF:000008">
    <property type="entry name" value="Disks large homolog 1 isoform 2"/>
    <property type="match status" value="1"/>
</dbReference>
<dbReference type="FunFam" id="3.40.50.300:FF:001402">
    <property type="entry name" value="Discs, large homolog 3 (Drosophila)"/>
    <property type="match status" value="1"/>
</dbReference>
<dbReference type="SMART" id="SM00326">
    <property type="entry name" value="SH3"/>
    <property type="match status" value="1"/>
</dbReference>
<dbReference type="InterPro" id="IPR027417">
    <property type="entry name" value="P-loop_NTPase"/>
</dbReference>
<evidence type="ECO:0000256" key="2">
    <source>
        <dbReference type="ARBA" id="ARBA00022737"/>
    </source>
</evidence>
<feature type="domain" description="PDZ" evidence="7">
    <location>
        <begin position="386"/>
        <end position="467"/>
    </location>
</feature>
<dbReference type="GO" id="GO:0097120">
    <property type="term" value="P:receptor localization to synapse"/>
    <property type="evidence" value="ECO:0007669"/>
    <property type="project" value="TreeGrafter"/>
</dbReference>
<dbReference type="Pfam" id="PF00018">
    <property type="entry name" value="SH3_1"/>
    <property type="match status" value="1"/>
</dbReference>
<dbReference type="InterPro" id="IPR036028">
    <property type="entry name" value="SH3-like_dom_sf"/>
</dbReference>
<dbReference type="SMART" id="SM01277">
    <property type="entry name" value="MAGUK_N_PEST"/>
    <property type="match status" value="1"/>
</dbReference>
<protein>
    <submittedName>
        <fullName evidence="9">Disks large homolog 3 isoform X2</fullName>
    </submittedName>
</protein>
<dbReference type="Pfam" id="PF00595">
    <property type="entry name" value="PDZ"/>
    <property type="match status" value="3"/>
</dbReference>
<dbReference type="SUPFAM" id="SSF52540">
    <property type="entry name" value="P-loop containing nucleoside triphosphate hydrolases"/>
    <property type="match status" value="1"/>
</dbReference>
<evidence type="ECO:0000313" key="9">
    <source>
        <dbReference type="RefSeq" id="XP_004777256.1"/>
    </source>
</evidence>
<dbReference type="Gene3D" id="3.30.63.10">
    <property type="entry name" value="Guanylate Kinase phosphate binding domain"/>
    <property type="match status" value="1"/>
</dbReference>
<dbReference type="PROSITE" id="PS50106">
    <property type="entry name" value="PDZ"/>
    <property type="match status" value="3"/>
</dbReference>
<dbReference type="InterPro" id="IPR019590">
    <property type="entry name" value="DLG1_PEST_dom"/>
</dbReference>
<keyword evidence="2" id="KW-0677">Repeat</keyword>
<dbReference type="PROSITE" id="PS50002">
    <property type="entry name" value="SH3"/>
    <property type="match status" value="1"/>
</dbReference>
<sequence length="831" mass="91593">MHKHQHCCKCPECYEVTRLAALRRLEPPGYGDWQVPDPYGPGGGNGASGGYGGYSSQTLPSQAGATPTPRTKAKLIPTGRDVGPVPPKPVPGKSTPKLNGSGPSWWPECTCTNRDWYEQVNGSDGMFKYEEIVLERGNSGLGFSIAGGIDNPHVPDDPGIFITKIIPGGAAAMDGRLGVNDCVLRVNEVDVSEVVHSRAVEALKEAGPVVRLVVRRRQPPPETIMEVNLLKGPKGLGFSIAGGIGNQHIPGDNSIYITKIIEGGAAQKDGRLQIGDRLLAVNNTNLQDVRHEEAVASLKNTSDMVYLKVAKPGSLHLNDMYAPPDYASTFTALADNHISHNSSLGYLGAVESKVSYPAPPQAPPARYSPIPRHMLAEEDFTREPRKIILHKGSTGLGFNIVGGEDGEGIFVSFILAGGPADLSGELRRGDRILSVNGVNLRNATHEQAAAALKRAGQSVTIVAQYRPEEYSRFESKIHDLREQMMNSSMSSGSGSLRTSEKRSLYVRALFDYDRTRDSCLPSQGLSFSYGDILHVINASDDEWWQARLVTPHGESEQIGVIPSKKRVEKKERARLKTVKFHARTGMIESNRDFPGLSDDYYGAKNLKGVTSNTSDSESSSKGQEDAILSYEPVTRQEIHYARPVIILGPMKDRVNDDLISEFPHKFGSCVPHTTRPRRDNEVDGQDYHFVVSREQMEKDIQDNKFIEAGQFNDNLYGTSIQSVRAVAERGKHCILDVSGNAIKRLQQAQLYPIAIFIKPKSIEALMEMNRRQTYEQANKIFDKAMKLEQEFGEYFTAIVQGDSLEEIYNKIKQIIEDQSGHYIWVPSPEKL</sequence>
<evidence type="ECO:0000256" key="1">
    <source>
        <dbReference type="ARBA" id="ARBA00022443"/>
    </source>
</evidence>
<dbReference type="RefSeq" id="XP_004777256.1">
    <property type="nucleotide sequence ID" value="XM_004777199.3"/>
</dbReference>
<dbReference type="GO" id="GO:0045197">
    <property type="term" value="P:establishment or maintenance of epithelial cell apical/basal polarity"/>
    <property type="evidence" value="ECO:0007669"/>
    <property type="project" value="TreeGrafter"/>
</dbReference>
<dbReference type="Gene3D" id="2.30.30.40">
    <property type="entry name" value="SH3 Domains"/>
    <property type="match status" value="2"/>
</dbReference>
<dbReference type="InterPro" id="IPR001478">
    <property type="entry name" value="PDZ"/>
</dbReference>
<name>A0A8U0NCH2_MUSPF</name>
<evidence type="ECO:0000259" key="6">
    <source>
        <dbReference type="PROSITE" id="PS50052"/>
    </source>
</evidence>
<dbReference type="PANTHER" id="PTHR23119:SF28">
    <property type="entry name" value="DISKS LARGE HOMOLOG 3"/>
    <property type="match status" value="1"/>
</dbReference>
<keyword evidence="1 3" id="KW-0728">SH3 domain</keyword>
<dbReference type="OrthoDB" id="78824at2759"/>
<dbReference type="GO" id="GO:0031594">
    <property type="term" value="C:neuromuscular junction"/>
    <property type="evidence" value="ECO:0007669"/>
    <property type="project" value="InterPro"/>
</dbReference>
<dbReference type="GO" id="GO:0043113">
    <property type="term" value="P:receptor clustering"/>
    <property type="evidence" value="ECO:0007669"/>
    <property type="project" value="TreeGrafter"/>
</dbReference>
<dbReference type="SMART" id="SM00228">
    <property type="entry name" value="PDZ"/>
    <property type="match status" value="3"/>
</dbReference>
<dbReference type="AlphaFoldDB" id="A0A8U0NCH2"/>
<reference evidence="9" key="1">
    <citation type="submission" date="2025-08" db="UniProtKB">
        <authorList>
            <consortium name="RefSeq"/>
        </authorList>
    </citation>
    <scope>IDENTIFICATION</scope>
    <source>
        <tissue evidence="9">Brain</tissue>
    </source>
</reference>
<dbReference type="GO" id="GO:0099072">
    <property type="term" value="P:regulation of postsynaptic membrane neurotransmitter receptor levels"/>
    <property type="evidence" value="ECO:0007669"/>
    <property type="project" value="TreeGrafter"/>
</dbReference>
<dbReference type="PROSITE" id="PS00856">
    <property type="entry name" value="GUANYLATE_KINASE_1"/>
    <property type="match status" value="1"/>
</dbReference>
<dbReference type="GO" id="GO:0016323">
    <property type="term" value="C:basolateral plasma membrane"/>
    <property type="evidence" value="ECO:0007669"/>
    <property type="project" value="TreeGrafter"/>
</dbReference>
<dbReference type="Pfam" id="PF00625">
    <property type="entry name" value="Guanylate_kin"/>
    <property type="match status" value="1"/>
</dbReference>
<evidence type="ECO:0000256" key="3">
    <source>
        <dbReference type="PROSITE-ProRule" id="PRU00192"/>
    </source>
</evidence>
<dbReference type="CDD" id="cd06724">
    <property type="entry name" value="PDZ2_Dlg1-2-4-like"/>
    <property type="match status" value="1"/>
</dbReference>
<dbReference type="CTD" id="1741"/>
<dbReference type="FunFam" id="2.30.42.10:FF:000001">
    <property type="entry name" value="Disks large homolog 1 isoform 2"/>
    <property type="match status" value="1"/>
</dbReference>
<dbReference type="InterPro" id="IPR020590">
    <property type="entry name" value="Guanylate_kinase_CS"/>
</dbReference>
<dbReference type="GO" id="GO:0043005">
    <property type="term" value="C:neuron projection"/>
    <property type="evidence" value="ECO:0007669"/>
    <property type="project" value="InterPro"/>
</dbReference>
<evidence type="ECO:0000313" key="8">
    <source>
        <dbReference type="Proteomes" id="UP000000715"/>
    </source>
</evidence>
<dbReference type="GO" id="GO:0098609">
    <property type="term" value="P:cell-cell adhesion"/>
    <property type="evidence" value="ECO:0007669"/>
    <property type="project" value="TreeGrafter"/>
</dbReference>
<dbReference type="Proteomes" id="UP000000715">
    <property type="component" value="Unplaced"/>
</dbReference>